<dbReference type="PANTHER" id="PTHR31286">
    <property type="entry name" value="GLYCINE-RICH CELL WALL STRUCTURAL PROTEIN 1.8-LIKE"/>
    <property type="match status" value="1"/>
</dbReference>
<feature type="domain" description="DUF4283" evidence="1">
    <location>
        <begin position="38"/>
        <end position="119"/>
    </location>
</feature>
<protein>
    <recommendedName>
        <fullName evidence="1">DUF4283 domain-containing protein</fullName>
    </recommendedName>
</protein>
<dbReference type="InterPro" id="IPR040256">
    <property type="entry name" value="At4g02000-like"/>
</dbReference>
<sequence>MANPTNDDFLVSELVSRKERCSCDEVMIELPSNQNDPESFKLFLVGKVISTRNFNYSVVKDIVMKAWNLSFFVTVKIVDMNMFLFTFQHKADLNMVFKRRPWTLRGAHLILKVWEPDLNWNEVDFSKSTFWIQVHGLPSLWQNKPNLTRIGNKMGNVIEVDLIGDPPSR</sequence>
<evidence type="ECO:0000313" key="2">
    <source>
        <dbReference type="EMBL" id="SPD20232.1"/>
    </source>
</evidence>
<evidence type="ECO:0000259" key="1">
    <source>
        <dbReference type="Pfam" id="PF14111"/>
    </source>
</evidence>
<dbReference type="AlphaFoldDB" id="A0A2N9I6B2"/>
<reference evidence="2" key="1">
    <citation type="submission" date="2018-02" db="EMBL/GenBank/DDBJ databases">
        <authorList>
            <person name="Cohen D.B."/>
            <person name="Kent A.D."/>
        </authorList>
    </citation>
    <scope>NUCLEOTIDE SEQUENCE</scope>
</reference>
<dbReference type="InterPro" id="IPR025558">
    <property type="entry name" value="DUF4283"/>
</dbReference>
<proteinExistence type="predicted"/>
<gene>
    <name evidence="2" type="ORF">FSB_LOCUS48114</name>
</gene>
<organism evidence="2">
    <name type="scientific">Fagus sylvatica</name>
    <name type="common">Beechnut</name>
    <dbReference type="NCBI Taxonomy" id="28930"/>
    <lineage>
        <taxon>Eukaryota</taxon>
        <taxon>Viridiplantae</taxon>
        <taxon>Streptophyta</taxon>
        <taxon>Embryophyta</taxon>
        <taxon>Tracheophyta</taxon>
        <taxon>Spermatophyta</taxon>
        <taxon>Magnoliopsida</taxon>
        <taxon>eudicotyledons</taxon>
        <taxon>Gunneridae</taxon>
        <taxon>Pentapetalae</taxon>
        <taxon>rosids</taxon>
        <taxon>fabids</taxon>
        <taxon>Fagales</taxon>
        <taxon>Fagaceae</taxon>
        <taxon>Fagus</taxon>
    </lineage>
</organism>
<dbReference type="EMBL" id="OIVN01004979">
    <property type="protein sequence ID" value="SPD20232.1"/>
    <property type="molecule type" value="Genomic_DNA"/>
</dbReference>
<name>A0A2N9I6B2_FAGSY</name>
<accession>A0A2N9I6B2</accession>
<dbReference type="PANTHER" id="PTHR31286:SF178">
    <property type="entry name" value="DUF4283 DOMAIN-CONTAINING PROTEIN"/>
    <property type="match status" value="1"/>
</dbReference>
<dbReference type="Pfam" id="PF14111">
    <property type="entry name" value="DUF4283"/>
    <property type="match status" value="1"/>
</dbReference>